<dbReference type="CDD" id="cd01130">
    <property type="entry name" value="VirB11-like_ATPase"/>
    <property type="match status" value="1"/>
</dbReference>
<feature type="region of interest" description="Disordered" evidence="2">
    <location>
        <begin position="1"/>
        <end position="59"/>
    </location>
</feature>
<accession>A0A2M8PHE0</accession>
<feature type="compositionally biased region" description="Basic and acidic residues" evidence="2">
    <location>
        <begin position="33"/>
        <end position="44"/>
    </location>
</feature>
<evidence type="ECO:0000256" key="1">
    <source>
        <dbReference type="ARBA" id="ARBA00006611"/>
    </source>
</evidence>
<feature type="compositionally biased region" description="Polar residues" evidence="2">
    <location>
        <begin position="10"/>
        <end position="21"/>
    </location>
</feature>
<dbReference type="PANTHER" id="PTHR30486">
    <property type="entry name" value="TWITCHING MOTILITY PROTEIN PILT"/>
    <property type="match status" value="1"/>
</dbReference>
<reference evidence="6 7" key="1">
    <citation type="submission" date="2017-11" db="EMBL/GenBank/DDBJ databases">
        <title>Evolution of Phototrophy in the Chloroflexi Phylum Driven by Horizontal Gene Transfer.</title>
        <authorList>
            <person name="Ward L.M."/>
            <person name="Hemp J."/>
            <person name="Shih P.M."/>
            <person name="Mcglynn S.E."/>
            <person name="Fischer W."/>
        </authorList>
    </citation>
    <scope>NUCLEOTIDE SEQUENCE [LARGE SCALE GENOMIC DNA]</scope>
    <source>
        <strain evidence="5">CP1_1M</strain>
        <strain evidence="4">JP3_13</strain>
    </source>
</reference>
<dbReference type="Gene3D" id="3.30.450.380">
    <property type="match status" value="1"/>
</dbReference>
<dbReference type="FunFam" id="3.40.50.300:FF:000521">
    <property type="entry name" value="Type II secretion system protein E"/>
    <property type="match status" value="1"/>
</dbReference>
<comment type="similarity">
    <text evidence="1">Belongs to the GSP E family.</text>
</comment>
<dbReference type="InterPro" id="IPR001482">
    <property type="entry name" value="T2SS/T4SS_dom"/>
</dbReference>
<name>A0A2M8Q0R2_9CHLR</name>
<dbReference type="InterPro" id="IPR027417">
    <property type="entry name" value="P-loop_NTPase"/>
</dbReference>
<dbReference type="Gene3D" id="3.40.50.300">
    <property type="entry name" value="P-loop containing nucleotide triphosphate hydrolases"/>
    <property type="match status" value="1"/>
</dbReference>
<evidence type="ECO:0000313" key="6">
    <source>
        <dbReference type="Proteomes" id="UP000228947"/>
    </source>
</evidence>
<evidence type="ECO:0000259" key="3">
    <source>
        <dbReference type="Pfam" id="PF00437"/>
    </source>
</evidence>
<sequence>MGILKRINKDQQPQGQVSSTPPGMPTAPSARPASEEPSRLDSLRSRRMPSGIGTGTSSYADLRNRVQQMLLSELDPRDDPRSPETQQRILEVFNTILQDEAITLSKTEKEQLYKQVVSEILGFGPLEPLLADESITEIMVNGPKNVYIERRGKLERATVVFENDDHVLRVLDRIVSPLGRRIDESSPMVDARLPDGSRVNAVIRPLAIDGPTITIRKFSKKPLTIEDLIRFGSLTKEIAEFLAACVQARLNMIVSGGTGSGKTTLLNVLSNFIPGDERIVTIENAAELQLQQEHVVRLESRPPNIEGKGEVTIRDLVINSLRMRPDRIVVGECRGGEALDMLQAMNTGHDGSLTTAHANTPRDCIARLETMCLMAGMDLPVRAIREQIAAAVDVICQQERLRDGKRKVVKITEVQGMEGEVITMSDIFEFEQTGIEGGQVIGRIRPTGLRPKFIDRIEAVGIHLPPSVFGIGSGMRY</sequence>
<dbReference type="PANTHER" id="PTHR30486:SF15">
    <property type="entry name" value="TYPE II_IV SECRETION SYSTEM ATPASE"/>
    <property type="match status" value="1"/>
</dbReference>
<gene>
    <name evidence="4" type="ORF">CUN49_02735</name>
    <name evidence="5" type="ORF">CUN50_00175</name>
</gene>
<dbReference type="GO" id="GO:0016887">
    <property type="term" value="F:ATP hydrolysis activity"/>
    <property type="evidence" value="ECO:0007669"/>
    <property type="project" value="InterPro"/>
</dbReference>
<proteinExistence type="inferred from homology"/>
<dbReference type="EMBL" id="PGTM01000021">
    <property type="protein sequence ID" value="PJF36970.1"/>
    <property type="molecule type" value="Genomic_DNA"/>
</dbReference>
<evidence type="ECO:0000313" key="4">
    <source>
        <dbReference type="EMBL" id="PJF36970.1"/>
    </source>
</evidence>
<dbReference type="AlphaFoldDB" id="A0A2M8Q0R2"/>
<organism evidence="5 6">
    <name type="scientific">Candidatus Thermofonsia Clade 1 bacterium</name>
    <dbReference type="NCBI Taxonomy" id="2364210"/>
    <lineage>
        <taxon>Bacteria</taxon>
        <taxon>Bacillati</taxon>
        <taxon>Chloroflexota</taxon>
        <taxon>Candidatus Thermofontia</taxon>
        <taxon>Candidatus Thermofonsia Clade 1</taxon>
    </lineage>
</organism>
<dbReference type="Proteomes" id="UP000228947">
    <property type="component" value="Unassembled WGS sequence"/>
</dbReference>
<evidence type="ECO:0000313" key="5">
    <source>
        <dbReference type="EMBL" id="PJF43378.1"/>
    </source>
</evidence>
<dbReference type="Proteomes" id="UP000229681">
    <property type="component" value="Unassembled WGS sequence"/>
</dbReference>
<feature type="domain" description="Bacterial type II secretion system protein E" evidence="3">
    <location>
        <begin position="122"/>
        <end position="402"/>
    </location>
</feature>
<evidence type="ECO:0000256" key="2">
    <source>
        <dbReference type="SAM" id="MobiDB-lite"/>
    </source>
</evidence>
<evidence type="ECO:0000313" key="7">
    <source>
        <dbReference type="Proteomes" id="UP000229681"/>
    </source>
</evidence>
<accession>A0A2M8Q0R2</accession>
<dbReference type="InterPro" id="IPR050921">
    <property type="entry name" value="T4SS_GSP_E_ATPase"/>
</dbReference>
<dbReference type="SUPFAM" id="SSF52540">
    <property type="entry name" value="P-loop containing nucleoside triphosphate hydrolases"/>
    <property type="match status" value="1"/>
</dbReference>
<dbReference type="Pfam" id="PF00437">
    <property type="entry name" value="T2SSE"/>
    <property type="match status" value="1"/>
</dbReference>
<dbReference type="EMBL" id="PGTL01000001">
    <property type="protein sequence ID" value="PJF43378.1"/>
    <property type="molecule type" value="Genomic_DNA"/>
</dbReference>
<comment type="caution">
    <text evidence="5">The sequence shown here is derived from an EMBL/GenBank/DDBJ whole genome shotgun (WGS) entry which is preliminary data.</text>
</comment>
<protein>
    <submittedName>
        <fullName evidence="5">Type II secretion system protein E</fullName>
    </submittedName>
</protein>